<protein>
    <submittedName>
        <fullName evidence="2">Restriction endonuclease</fullName>
    </submittedName>
</protein>
<name>A0A6M1T842_9BACT</name>
<dbReference type="SUPFAM" id="SSF52980">
    <property type="entry name" value="Restriction endonuclease-like"/>
    <property type="match status" value="1"/>
</dbReference>
<dbReference type="AlphaFoldDB" id="A0A6M1T842"/>
<keyword evidence="3" id="KW-1185">Reference proteome</keyword>
<dbReference type="GO" id="GO:0003677">
    <property type="term" value="F:DNA binding"/>
    <property type="evidence" value="ECO:0007669"/>
    <property type="project" value="InterPro"/>
</dbReference>
<keyword evidence="2" id="KW-0255">Endonuclease</keyword>
<dbReference type="InterPro" id="IPR007560">
    <property type="entry name" value="Restrct_endonuc_IV_Mrr"/>
</dbReference>
<feature type="domain" description="Restriction endonuclease type IV Mrr" evidence="1">
    <location>
        <begin position="16"/>
        <end position="126"/>
    </location>
</feature>
<evidence type="ECO:0000313" key="2">
    <source>
        <dbReference type="EMBL" id="NGP90249.1"/>
    </source>
</evidence>
<dbReference type="GO" id="GO:0004519">
    <property type="term" value="F:endonuclease activity"/>
    <property type="evidence" value="ECO:0007669"/>
    <property type="project" value="UniProtKB-KW"/>
</dbReference>
<dbReference type="EMBL" id="JAALLS010000048">
    <property type="protein sequence ID" value="NGP90249.1"/>
    <property type="molecule type" value="Genomic_DNA"/>
</dbReference>
<gene>
    <name evidence="2" type="ORF">G3569_17980</name>
</gene>
<sequence>MAKQNKRLITSTSPDTWQDLQNEVARILEQCGFNVEIEKIVETVRGEVEIDVYAEEIIRGRKYSIICECKNWKTAVPQQIIHAFRTVVGDIGSNIGYIISSGGFQSGSFRASELTNLKLLNWQEFQDEFEQSWYESYFSPTIADELGPLLTYAEPLLPRWFHDLPEEEKENYMSLKRKYEEFGWAIMTFTPYSRMLRKDGIPELPLVEKLPDDSKILENVPQEILEQEAYQEFLDDAIVFGQEVIEKFRAIRDRNAA</sequence>
<keyword evidence="2" id="KW-0540">Nuclease</keyword>
<dbReference type="Pfam" id="PF04471">
    <property type="entry name" value="Mrr_cat"/>
    <property type="match status" value="1"/>
</dbReference>
<organism evidence="2 3">
    <name type="scientific">Fodinibius halophilus</name>
    <dbReference type="NCBI Taxonomy" id="1736908"/>
    <lineage>
        <taxon>Bacteria</taxon>
        <taxon>Pseudomonadati</taxon>
        <taxon>Balneolota</taxon>
        <taxon>Balneolia</taxon>
        <taxon>Balneolales</taxon>
        <taxon>Balneolaceae</taxon>
        <taxon>Fodinibius</taxon>
    </lineage>
</organism>
<dbReference type="Proteomes" id="UP000479132">
    <property type="component" value="Unassembled WGS sequence"/>
</dbReference>
<evidence type="ECO:0000313" key="3">
    <source>
        <dbReference type="Proteomes" id="UP000479132"/>
    </source>
</evidence>
<dbReference type="GO" id="GO:0009307">
    <property type="term" value="P:DNA restriction-modification system"/>
    <property type="evidence" value="ECO:0007669"/>
    <property type="project" value="InterPro"/>
</dbReference>
<proteinExistence type="predicted"/>
<evidence type="ECO:0000259" key="1">
    <source>
        <dbReference type="Pfam" id="PF04471"/>
    </source>
</evidence>
<dbReference type="Gene3D" id="3.40.1350.10">
    <property type="match status" value="1"/>
</dbReference>
<comment type="caution">
    <text evidence="2">The sequence shown here is derived from an EMBL/GenBank/DDBJ whole genome shotgun (WGS) entry which is preliminary data.</text>
</comment>
<dbReference type="InterPro" id="IPR011856">
    <property type="entry name" value="tRNA_endonuc-like_dom_sf"/>
</dbReference>
<accession>A0A6M1T842</accession>
<keyword evidence="2" id="KW-0378">Hydrolase</keyword>
<reference evidence="2 3" key="1">
    <citation type="submission" date="2020-02" db="EMBL/GenBank/DDBJ databases">
        <title>Aliifodinibius halophilus 2W32, complete genome.</title>
        <authorList>
            <person name="Li Y."/>
            <person name="Wu S."/>
        </authorList>
    </citation>
    <scope>NUCLEOTIDE SEQUENCE [LARGE SCALE GENOMIC DNA]</scope>
    <source>
        <strain evidence="2 3">2W32</strain>
    </source>
</reference>
<dbReference type="RefSeq" id="WP_165271471.1">
    <property type="nucleotide sequence ID" value="NZ_JAALLS010000048.1"/>
</dbReference>
<dbReference type="InterPro" id="IPR011335">
    <property type="entry name" value="Restrct_endonuc-II-like"/>
</dbReference>